<organism evidence="4 5">
    <name type="scientific">Aaosphaeria arxii CBS 175.79</name>
    <dbReference type="NCBI Taxonomy" id="1450172"/>
    <lineage>
        <taxon>Eukaryota</taxon>
        <taxon>Fungi</taxon>
        <taxon>Dikarya</taxon>
        <taxon>Ascomycota</taxon>
        <taxon>Pezizomycotina</taxon>
        <taxon>Dothideomycetes</taxon>
        <taxon>Pleosporomycetidae</taxon>
        <taxon>Pleosporales</taxon>
        <taxon>Pleosporales incertae sedis</taxon>
        <taxon>Aaosphaeria</taxon>
    </lineage>
</organism>
<evidence type="ECO:0000313" key="4">
    <source>
        <dbReference type="EMBL" id="KAF2011275.1"/>
    </source>
</evidence>
<dbReference type="OrthoDB" id="3800680at2759"/>
<feature type="compositionally biased region" description="Acidic residues" evidence="2">
    <location>
        <begin position="774"/>
        <end position="784"/>
    </location>
</feature>
<dbReference type="InterPro" id="IPR002110">
    <property type="entry name" value="Ankyrin_rpt"/>
</dbReference>
<protein>
    <recommendedName>
        <fullName evidence="3">Heterokaryon incompatibility domain-containing protein</fullName>
    </recommendedName>
</protein>
<dbReference type="InterPro" id="IPR052895">
    <property type="entry name" value="HetReg/Transcr_Mod"/>
</dbReference>
<dbReference type="RefSeq" id="XP_033379614.1">
    <property type="nucleotide sequence ID" value="XM_033522667.1"/>
</dbReference>
<evidence type="ECO:0000256" key="1">
    <source>
        <dbReference type="PROSITE-ProRule" id="PRU00023"/>
    </source>
</evidence>
<keyword evidence="1" id="KW-0040">ANK repeat</keyword>
<dbReference type="GeneID" id="54280064"/>
<evidence type="ECO:0000256" key="2">
    <source>
        <dbReference type="SAM" id="MobiDB-lite"/>
    </source>
</evidence>
<dbReference type="Proteomes" id="UP000799778">
    <property type="component" value="Unassembled WGS sequence"/>
</dbReference>
<evidence type="ECO:0000313" key="5">
    <source>
        <dbReference type="Proteomes" id="UP000799778"/>
    </source>
</evidence>
<dbReference type="InterPro" id="IPR010730">
    <property type="entry name" value="HET"/>
</dbReference>
<dbReference type="InterPro" id="IPR036770">
    <property type="entry name" value="Ankyrin_rpt-contain_sf"/>
</dbReference>
<dbReference type="AlphaFoldDB" id="A0A6A5XDQ3"/>
<proteinExistence type="predicted"/>
<feature type="domain" description="Heterokaryon incompatibility" evidence="3">
    <location>
        <begin position="688"/>
        <end position="832"/>
    </location>
</feature>
<evidence type="ECO:0000259" key="3">
    <source>
        <dbReference type="Pfam" id="PF06985"/>
    </source>
</evidence>
<dbReference type="EMBL" id="ML978074">
    <property type="protein sequence ID" value="KAF2011275.1"/>
    <property type="molecule type" value="Genomic_DNA"/>
</dbReference>
<feature type="repeat" description="ANK" evidence="1">
    <location>
        <begin position="282"/>
        <end position="314"/>
    </location>
</feature>
<feature type="region of interest" description="Disordered" evidence="2">
    <location>
        <begin position="765"/>
        <end position="818"/>
    </location>
</feature>
<sequence length="1222" mass="138843">MSEGTNEKLSQSRTIHDNSPGSVLISLAERRPERYHQNPLLGHEKRLVHQICATEQPWSTEFSNDCFDVVSIAVKKRDWELIEIILSYDTSKCLLSREPNILYLLLTGHPAPFIGPVSDEDLDRVRRLILHGTEANYEDSNGNSLLCFCLTMSCHRVLRLLVASGADPYTLHRTIEDSPQNPSLHVNLLQRYLDQSLKWLSNLDTSFWMRRRDKDEEDIWGDMMVTLLNYGLEVDCTGRNTNILVQMLCVACSQENTQLIQMLIGIGVDVKSTSQTEIASFRLASPLHAAAITGRKKSATILISCGANVRCKAYHTNDQIGRQYSPIEACLAVHIDARQPIDIECAEVCTLLVEAGASNDDATSLLRQCIRHGYLDSVAHLIDLGVRVDEMPEMPLGPPYDDVIKYLVESGIPYDPVDQCIRAFNSEDLEWIKRLMHQHGTGLITTNLPRLQDFIYGPSAASPSNLDYLVSQHGFDVNKTFPVIGPGSYEITNLLVCACKSAIPPRVQMLLRLGAAIDCPGTSHTAFGFLGKGRHLNVRFDSRELDIFKMFVSVHDPSEPATDMREIMRRLIALETSKEPRNMETQIGMEKAYEGNLGRLRRVDHAPTPERDCAIYASGPHIDFPHPQTTKRFQHSVLSGLQSMRLVNIHPAKAPLDPIFCDMIHTNLYGQPKFNVLSFDRISEGDRQVPVHINDGYKMVSEVLWCALSRVREVDQPVVIYMQELCVDETNILERNHQKNMLRSIYSEAAQLCVYLGKISDPKKEEEKEVRYDSEDDPEYDSEDEIGRYVDGYYGDDPDAFPESESDDNEHDYPDAGENVDEDIINQPWFYRPRSYLEFQTIKSMIYYHGNDEINFDPYDVQEPFQRELPVFWDTLQSLLADTFFDVDYVVNGDMHMRSADIREDIFDILILLDENSVEIDYSLPTSFLLKEFTKVLFQRQQLLLPLYKTHAVVTHSMAAQPSWIPNYRLMGHDNKEDTSYNGHRGDVSDCSRLRFEGDDMIIDGLLLGKIEEVGSVLQIQPGNIEIAETSRSWESVAVNAKLNGSVKHLANMFFAAIEANICDEVCFRPSPGNRILREESSTCEYALEQVAWYKKFGTGILKELDPDFFSAVEVYSDWIKETADPMIFDEIFKIVGVGNRFFRTDHGIMGLACAEAQKDDEIAFLTGSKYPFIVRRAPSEKGEMKYRIVGNCYGPMDIITWESKKGLKAPDPPQYQEFIIC</sequence>
<accession>A0A6A5XDQ3</accession>
<dbReference type="SUPFAM" id="SSF48403">
    <property type="entry name" value="Ankyrin repeat"/>
    <property type="match status" value="1"/>
</dbReference>
<dbReference type="Pfam" id="PF06985">
    <property type="entry name" value="HET"/>
    <property type="match status" value="1"/>
</dbReference>
<dbReference type="PROSITE" id="PS50088">
    <property type="entry name" value="ANK_REPEAT"/>
    <property type="match status" value="1"/>
</dbReference>
<reference evidence="4" key="1">
    <citation type="journal article" date="2020" name="Stud. Mycol.">
        <title>101 Dothideomycetes genomes: a test case for predicting lifestyles and emergence of pathogens.</title>
        <authorList>
            <person name="Haridas S."/>
            <person name="Albert R."/>
            <person name="Binder M."/>
            <person name="Bloem J."/>
            <person name="Labutti K."/>
            <person name="Salamov A."/>
            <person name="Andreopoulos B."/>
            <person name="Baker S."/>
            <person name="Barry K."/>
            <person name="Bills G."/>
            <person name="Bluhm B."/>
            <person name="Cannon C."/>
            <person name="Castanera R."/>
            <person name="Culley D."/>
            <person name="Daum C."/>
            <person name="Ezra D."/>
            <person name="Gonzalez J."/>
            <person name="Henrissat B."/>
            <person name="Kuo A."/>
            <person name="Liang C."/>
            <person name="Lipzen A."/>
            <person name="Lutzoni F."/>
            <person name="Magnuson J."/>
            <person name="Mondo S."/>
            <person name="Nolan M."/>
            <person name="Ohm R."/>
            <person name="Pangilinan J."/>
            <person name="Park H.-J."/>
            <person name="Ramirez L."/>
            <person name="Alfaro M."/>
            <person name="Sun H."/>
            <person name="Tritt A."/>
            <person name="Yoshinaga Y."/>
            <person name="Zwiers L.-H."/>
            <person name="Turgeon B."/>
            <person name="Goodwin S."/>
            <person name="Spatafora J."/>
            <person name="Crous P."/>
            <person name="Grigoriev I."/>
        </authorList>
    </citation>
    <scope>NUCLEOTIDE SEQUENCE</scope>
    <source>
        <strain evidence="4">CBS 175.79</strain>
    </source>
</reference>
<feature type="compositionally biased region" description="Acidic residues" evidence="2">
    <location>
        <begin position="794"/>
        <end position="810"/>
    </location>
</feature>
<dbReference type="PANTHER" id="PTHR24148:SF64">
    <property type="entry name" value="HETEROKARYON INCOMPATIBILITY DOMAIN-CONTAINING PROTEIN"/>
    <property type="match status" value="1"/>
</dbReference>
<name>A0A6A5XDQ3_9PLEO</name>
<gene>
    <name evidence="4" type="ORF">BU24DRAFT_277832</name>
</gene>
<dbReference type="PANTHER" id="PTHR24148">
    <property type="entry name" value="ANKYRIN REPEAT DOMAIN-CONTAINING PROTEIN 39 HOMOLOG-RELATED"/>
    <property type="match status" value="1"/>
</dbReference>
<dbReference type="Gene3D" id="1.25.40.20">
    <property type="entry name" value="Ankyrin repeat-containing domain"/>
    <property type="match status" value="2"/>
</dbReference>
<dbReference type="SMART" id="SM00248">
    <property type="entry name" value="ANK"/>
    <property type="match status" value="5"/>
</dbReference>
<keyword evidence="5" id="KW-1185">Reference proteome</keyword>